<dbReference type="Proteomes" id="UP000261500">
    <property type="component" value="Unplaced"/>
</dbReference>
<evidence type="ECO:0000313" key="2">
    <source>
        <dbReference type="Proteomes" id="UP000261500"/>
    </source>
</evidence>
<dbReference type="AlphaFoldDB" id="A0A3B3TRT7"/>
<dbReference type="Ensembl" id="ENSPLAT00000012090.1">
    <property type="protein sequence ID" value="ENSPLAP00000003009.1"/>
    <property type="gene ID" value="ENSPLAG00000000505.1"/>
</dbReference>
<evidence type="ECO:0000313" key="1">
    <source>
        <dbReference type="Ensembl" id="ENSPLAP00000003009.1"/>
    </source>
</evidence>
<reference evidence="1" key="2">
    <citation type="submission" date="2025-09" db="UniProtKB">
        <authorList>
            <consortium name="Ensembl"/>
        </authorList>
    </citation>
    <scope>IDENTIFICATION</scope>
</reference>
<accession>A0A3B3TRT7</accession>
<keyword evidence="2" id="KW-1185">Reference proteome</keyword>
<proteinExistence type="predicted"/>
<reference evidence="1" key="1">
    <citation type="submission" date="2025-08" db="UniProtKB">
        <authorList>
            <consortium name="Ensembl"/>
        </authorList>
    </citation>
    <scope>IDENTIFICATION</scope>
</reference>
<protein>
    <submittedName>
        <fullName evidence="1">Uncharacterized protein</fullName>
    </submittedName>
</protein>
<name>A0A3B3TRT7_9TELE</name>
<sequence length="80" mass="7823">KQTKQKKQPLYPFSELTCGIPGLGGPCIPILGGPCIPGVGGPCIPGMGGPCIPGLGGPCMAAGFGSIITCPAGDPSWLST</sequence>
<organism evidence="1 2">
    <name type="scientific">Poecilia latipinna</name>
    <name type="common">sailfin molly</name>
    <dbReference type="NCBI Taxonomy" id="48699"/>
    <lineage>
        <taxon>Eukaryota</taxon>
        <taxon>Metazoa</taxon>
        <taxon>Chordata</taxon>
        <taxon>Craniata</taxon>
        <taxon>Vertebrata</taxon>
        <taxon>Euteleostomi</taxon>
        <taxon>Actinopterygii</taxon>
        <taxon>Neopterygii</taxon>
        <taxon>Teleostei</taxon>
        <taxon>Neoteleostei</taxon>
        <taxon>Acanthomorphata</taxon>
        <taxon>Ovalentaria</taxon>
        <taxon>Atherinomorphae</taxon>
        <taxon>Cyprinodontiformes</taxon>
        <taxon>Poeciliidae</taxon>
        <taxon>Poeciliinae</taxon>
        <taxon>Poecilia</taxon>
    </lineage>
</organism>
<dbReference type="GeneTree" id="ENSGT01080000258841"/>